<dbReference type="InterPro" id="IPR017746">
    <property type="entry name" value="Cellulose_synthase_operon_BcsQ"/>
</dbReference>
<organism evidence="2">
    <name type="scientific">hydrothermal vent metagenome</name>
    <dbReference type="NCBI Taxonomy" id="652676"/>
    <lineage>
        <taxon>unclassified sequences</taxon>
        <taxon>metagenomes</taxon>
        <taxon>ecological metagenomes</taxon>
    </lineage>
</organism>
<reference evidence="2" key="1">
    <citation type="submission" date="2018-06" db="EMBL/GenBank/DDBJ databases">
        <authorList>
            <person name="Zhirakovskaya E."/>
        </authorList>
    </citation>
    <scope>NUCLEOTIDE SEQUENCE</scope>
</reference>
<accession>A0A3B1AF37</accession>
<gene>
    <name evidence="2" type="ORF">MNBD_GAMMA20-518</name>
</gene>
<dbReference type="AlphaFoldDB" id="A0A3B1AF37"/>
<name>A0A3B1AF37_9ZZZZ</name>
<dbReference type="EMBL" id="UOFU01000382">
    <property type="protein sequence ID" value="VAX04466.1"/>
    <property type="molecule type" value="Genomic_DNA"/>
</dbReference>
<dbReference type="InterPro" id="IPR002586">
    <property type="entry name" value="CobQ/CobB/MinD/ParA_Nub-bd_dom"/>
</dbReference>
<dbReference type="InterPro" id="IPR027417">
    <property type="entry name" value="P-loop_NTPase"/>
</dbReference>
<evidence type="ECO:0000313" key="2">
    <source>
        <dbReference type="EMBL" id="VAX04466.1"/>
    </source>
</evidence>
<evidence type="ECO:0000259" key="1">
    <source>
        <dbReference type="Pfam" id="PF01656"/>
    </source>
</evidence>
<sequence>MNHERDNIPGNERVWEDICGLLRNTQGLSNYHELRHCDDIQEILQRWPLLDLKTEQQTRSANLPATHKRPVNVTLVTGTASGVGTTTVVANLARALQQQGRKVMVADLSCRQDLHFHLGGASAVPANDSDAGHRISLLSDPEDAGDVQDVPPAASPWLADRLSTLPINVVDHLLIDCPWHAQVAFQQACALAGRILLVTTAEQPITFHQIDLALAHVTSASQPDTINTHLLINRFNFAVPLQRDIHTLLHSRPPIALAPAEIPHESRIADSLARPRDIVSLVPGCAATHRFHLLGNWLIDQATQQEKTV</sequence>
<protein>
    <recommendedName>
        <fullName evidence="1">CobQ/CobB/MinD/ParA nucleotide binding domain-containing protein</fullName>
    </recommendedName>
</protein>
<dbReference type="Gene3D" id="3.40.50.300">
    <property type="entry name" value="P-loop containing nucleotide triphosphate hydrolases"/>
    <property type="match status" value="1"/>
</dbReference>
<dbReference type="Pfam" id="PF01656">
    <property type="entry name" value="CbiA"/>
    <property type="match status" value="1"/>
</dbReference>
<dbReference type="SUPFAM" id="SSF52540">
    <property type="entry name" value="P-loop containing nucleoside triphosphate hydrolases"/>
    <property type="match status" value="1"/>
</dbReference>
<proteinExistence type="predicted"/>
<dbReference type="Pfam" id="PF06564">
    <property type="entry name" value="CBP_BcsQ"/>
    <property type="match status" value="1"/>
</dbReference>
<feature type="domain" description="CobQ/CobB/MinD/ParA nucleotide binding" evidence="1">
    <location>
        <begin position="75"/>
        <end position="109"/>
    </location>
</feature>